<organism evidence="1 2">
    <name type="scientific">Bordetella genomosp. 5</name>
    <dbReference type="NCBI Taxonomy" id="1395608"/>
    <lineage>
        <taxon>Bacteria</taxon>
        <taxon>Pseudomonadati</taxon>
        <taxon>Pseudomonadota</taxon>
        <taxon>Betaproteobacteria</taxon>
        <taxon>Burkholderiales</taxon>
        <taxon>Alcaligenaceae</taxon>
        <taxon>Bordetella</taxon>
    </lineage>
</organism>
<evidence type="ECO:0000313" key="2">
    <source>
        <dbReference type="Proteomes" id="UP000216913"/>
    </source>
</evidence>
<accession>A0A261TU38</accession>
<sequence length="137" mass="15076">MATLTQPPAPLVYYTELLRRSDEIRTALGDLMHPDTVAHACDGQGNEWPVLIMGTDWQTKLLFWRPLDLAALETAAGGRALIGGTQAVELRALRPDGCRVQLHLGRPHVVRFGDDSVTMISEFPAELRIDTPYVAGN</sequence>
<proteinExistence type="predicted"/>
<reference evidence="1 2" key="1">
    <citation type="submission" date="2017-05" db="EMBL/GenBank/DDBJ databases">
        <title>Complete and WGS of Bordetella genogroups.</title>
        <authorList>
            <person name="Spilker T."/>
            <person name="LiPuma J."/>
        </authorList>
    </citation>
    <scope>NUCLEOTIDE SEQUENCE [LARGE SCALE GENOMIC DNA]</scope>
    <source>
        <strain evidence="1 2">AU10456</strain>
    </source>
</reference>
<protein>
    <submittedName>
        <fullName evidence="1">Uncharacterized protein</fullName>
    </submittedName>
</protein>
<comment type="caution">
    <text evidence="1">The sequence shown here is derived from an EMBL/GenBank/DDBJ whole genome shotgun (WGS) entry which is preliminary data.</text>
</comment>
<dbReference type="AlphaFoldDB" id="A0A261TU38"/>
<dbReference type="OrthoDB" id="5572581at2"/>
<keyword evidence="2" id="KW-1185">Reference proteome</keyword>
<dbReference type="Proteomes" id="UP000216913">
    <property type="component" value="Unassembled WGS sequence"/>
</dbReference>
<evidence type="ECO:0000313" key="1">
    <source>
        <dbReference type="EMBL" id="OZI52757.1"/>
    </source>
</evidence>
<dbReference type="RefSeq" id="WP_094799511.1">
    <property type="nucleotide sequence ID" value="NZ_NEVP01000005.1"/>
</dbReference>
<gene>
    <name evidence="1" type="ORF">CAL25_08400</name>
</gene>
<dbReference type="EMBL" id="NEVP01000005">
    <property type="protein sequence ID" value="OZI52757.1"/>
    <property type="molecule type" value="Genomic_DNA"/>
</dbReference>
<name>A0A261TU38_9BORD</name>